<dbReference type="STRING" id="659018.ABB34_05835"/>
<evidence type="ECO:0008006" key="4">
    <source>
        <dbReference type="Google" id="ProtNLM"/>
    </source>
</evidence>
<accession>A0A0R0DXG4</accession>
<reference evidence="2 3" key="1">
    <citation type="submission" date="2015-05" db="EMBL/GenBank/DDBJ databases">
        <title>Genome sequencing and analysis of members of genus Stenotrophomonas.</title>
        <authorList>
            <person name="Patil P.P."/>
            <person name="Midha S."/>
            <person name="Patil P.B."/>
        </authorList>
    </citation>
    <scope>NUCLEOTIDE SEQUENCE [LARGE SCALE GENOMIC DNA]</scope>
    <source>
        <strain evidence="2 3">JCM 16244</strain>
    </source>
</reference>
<evidence type="ECO:0000256" key="1">
    <source>
        <dbReference type="SAM" id="MobiDB-lite"/>
    </source>
</evidence>
<organism evidence="2 3">
    <name type="scientific">Stenotrophomonas daejeonensis</name>
    <dbReference type="NCBI Taxonomy" id="659018"/>
    <lineage>
        <taxon>Bacteria</taxon>
        <taxon>Pseudomonadati</taxon>
        <taxon>Pseudomonadota</taxon>
        <taxon>Gammaproteobacteria</taxon>
        <taxon>Lysobacterales</taxon>
        <taxon>Lysobacteraceae</taxon>
        <taxon>Stenotrophomonas</taxon>
    </lineage>
</organism>
<dbReference type="AlphaFoldDB" id="A0A0R0DXG4"/>
<evidence type="ECO:0000313" key="2">
    <source>
        <dbReference type="EMBL" id="KRG86879.1"/>
    </source>
</evidence>
<protein>
    <recommendedName>
        <fullName evidence="4">Lectin</fullName>
    </recommendedName>
</protein>
<evidence type="ECO:0000313" key="3">
    <source>
        <dbReference type="Proteomes" id="UP000050940"/>
    </source>
</evidence>
<dbReference type="Proteomes" id="UP000050940">
    <property type="component" value="Unassembled WGS sequence"/>
</dbReference>
<sequence>MGALACLGMALTACKPPEPEVRPLPAGAQATPPEATQPAPATDAAAQLAGVGELQVGAAFGQGPGDDAFASAGMRELMEGDCEYYEGGTLPAGLSMMVIADHIARFDAHDERAPGADGPPLPFGLWVGMTAAEARGRLPAGVVASPHAYASPDGEYLTWTDPQARLALRLETLDGVVTAIYWGQPEAVELIEGCA</sequence>
<proteinExistence type="predicted"/>
<feature type="compositionally biased region" description="Low complexity" evidence="1">
    <location>
        <begin position="25"/>
        <end position="43"/>
    </location>
</feature>
<feature type="region of interest" description="Disordered" evidence="1">
    <location>
        <begin position="18"/>
        <end position="43"/>
    </location>
</feature>
<dbReference type="EMBL" id="LDJP01000030">
    <property type="protein sequence ID" value="KRG86879.1"/>
    <property type="molecule type" value="Genomic_DNA"/>
</dbReference>
<dbReference type="PATRIC" id="fig|659018.3.peg.1089"/>
<gene>
    <name evidence="2" type="ORF">ABB34_05835</name>
</gene>
<keyword evidence="3" id="KW-1185">Reference proteome</keyword>
<name>A0A0R0DXG4_9GAMM</name>
<comment type="caution">
    <text evidence="2">The sequence shown here is derived from an EMBL/GenBank/DDBJ whole genome shotgun (WGS) entry which is preliminary data.</text>
</comment>